<gene>
    <name evidence="5" type="ORF">GIB67_038744</name>
</gene>
<dbReference type="InterPro" id="IPR011990">
    <property type="entry name" value="TPR-like_helical_dom_sf"/>
</dbReference>
<protein>
    <recommendedName>
        <fullName evidence="4">Pentatricopeptide repeat-containing protein-mitochondrial domain-containing protein</fullName>
    </recommendedName>
</protein>
<reference evidence="5 6" key="1">
    <citation type="journal article" date="2020" name="IScience">
        <title>Genome Sequencing of the Endangered Kingdonia uniflora (Circaeasteraceae, Ranunculales) Reveals Potential Mechanisms of Evolutionary Specialization.</title>
        <authorList>
            <person name="Sun Y."/>
            <person name="Deng T."/>
            <person name="Zhang A."/>
            <person name="Moore M.J."/>
            <person name="Landis J.B."/>
            <person name="Lin N."/>
            <person name="Zhang H."/>
            <person name="Zhang X."/>
            <person name="Huang J."/>
            <person name="Zhang X."/>
            <person name="Sun H."/>
            <person name="Wang H."/>
        </authorList>
    </citation>
    <scope>NUCLEOTIDE SEQUENCE [LARGE SCALE GENOMIC DNA]</scope>
    <source>
        <strain evidence="5">TB1705</strain>
        <tissue evidence="5">Leaf</tissue>
    </source>
</reference>
<dbReference type="InterPro" id="IPR036394">
    <property type="entry name" value="Ribosomal_uL22_sf"/>
</dbReference>
<comment type="similarity">
    <text evidence="1">Belongs to the PPR family. P subfamily.</text>
</comment>
<dbReference type="Pfam" id="PF13041">
    <property type="entry name" value="PPR_2"/>
    <property type="match status" value="1"/>
</dbReference>
<evidence type="ECO:0000313" key="5">
    <source>
        <dbReference type="EMBL" id="KAF6170211.1"/>
    </source>
</evidence>
<dbReference type="EMBL" id="JACGCM010000601">
    <property type="protein sequence ID" value="KAF6170211.1"/>
    <property type="molecule type" value="Genomic_DNA"/>
</dbReference>
<dbReference type="Pfam" id="PF23276">
    <property type="entry name" value="TPR_24"/>
    <property type="match status" value="1"/>
</dbReference>
<comment type="caution">
    <text evidence="5">The sequence shown here is derived from an EMBL/GenBank/DDBJ whole genome shotgun (WGS) entry which is preliminary data.</text>
</comment>
<dbReference type="InterPro" id="IPR002885">
    <property type="entry name" value="PPR_rpt"/>
</dbReference>
<dbReference type="PROSITE" id="PS51375">
    <property type="entry name" value="PPR"/>
    <property type="match status" value="4"/>
</dbReference>
<name>A0A7J7NSQ2_9MAGN</name>
<feature type="repeat" description="PPR" evidence="3">
    <location>
        <begin position="330"/>
        <end position="364"/>
    </location>
</feature>
<dbReference type="PANTHER" id="PTHR47447:SF28">
    <property type="entry name" value="PENTACOTRIPEPTIDE-REPEAT REGION OF PRORP DOMAIN-CONTAINING PROTEIN"/>
    <property type="match status" value="1"/>
</dbReference>
<feature type="repeat" description="PPR" evidence="3">
    <location>
        <begin position="225"/>
        <end position="259"/>
    </location>
</feature>
<dbReference type="Gene3D" id="1.25.40.10">
    <property type="entry name" value="Tetratricopeptide repeat domain"/>
    <property type="match status" value="3"/>
</dbReference>
<dbReference type="PANTHER" id="PTHR47447">
    <property type="entry name" value="OS03G0856100 PROTEIN"/>
    <property type="match status" value="1"/>
</dbReference>
<accession>A0A7J7NSQ2</accession>
<evidence type="ECO:0000313" key="6">
    <source>
        <dbReference type="Proteomes" id="UP000541444"/>
    </source>
</evidence>
<dbReference type="OrthoDB" id="1911504at2759"/>
<feature type="domain" description="Pentatricopeptide repeat-containing protein-mitochondrial" evidence="4">
    <location>
        <begin position="96"/>
        <end position="214"/>
    </location>
</feature>
<dbReference type="AlphaFoldDB" id="A0A7J7NSQ2"/>
<dbReference type="GO" id="GO:0005840">
    <property type="term" value="C:ribosome"/>
    <property type="evidence" value="ECO:0007669"/>
    <property type="project" value="InterPro"/>
</dbReference>
<dbReference type="Proteomes" id="UP000541444">
    <property type="component" value="Unassembled WGS sequence"/>
</dbReference>
<evidence type="ECO:0000256" key="1">
    <source>
        <dbReference type="ARBA" id="ARBA00007626"/>
    </source>
</evidence>
<evidence type="ECO:0000256" key="2">
    <source>
        <dbReference type="ARBA" id="ARBA00022737"/>
    </source>
</evidence>
<evidence type="ECO:0000259" key="4">
    <source>
        <dbReference type="Pfam" id="PF23276"/>
    </source>
</evidence>
<feature type="repeat" description="PPR" evidence="3">
    <location>
        <begin position="295"/>
        <end position="329"/>
    </location>
</feature>
<dbReference type="NCBIfam" id="TIGR00756">
    <property type="entry name" value="PPR"/>
    <property type="match status" value="4"/>
</dbReference>
<evidence type="ECO:0000256" key="3">
    <source>
        <dbReference type="PROSITE-ProRule" id="PRU00708"/>
    </source>
</evidence>
<dbReference type="SUPFAM" id="SSF54843">
    <property type="entry name" value="Ribosomal protein L22"/>
    <property type="match status" value="1"/>
</dbReference>
<feature type="repeat" description="PPR" evidence="3">
    <location>
        <begin position="118"/>
        <end position="152"/>
    </location>
</feature>
<keyword evidence="2" id="KW-0677">Repeat</keyword>
<dbReference type="GO" id="GO:0006412">
    <property type="term" value="P:translation"/>
    <property type="evidence" value="ECO:0007669"/>
    <property type="project" value="InterPro"/>
</dbReference>
<dbReference type="GO" id="GO:0003735">
    <property type="term" value="F:structural constituent of ribosome"/>
    <property type="evidence" value="ECO:0007669"/>
    <property type="project" value="InterPro"/>
</dbReference>
<organism evidence="5 6">
    <name type="scientific">Kingdonia uniflora</name>
    <dbReference type="NCBI Taxonomy" id="39325"/>
    <lineage>
        <taxon>Eukaryota</taxon>
        <taxon>Viridiplantae</taxon>
        <taxon>Streptophyta</taxon>
        <taxon>Embryophyta</taxon>
        <taxon>Tracheophyta</taxon>
        <taxon>Spermatophyta</taxon>
        <taxon>Magnoliopsida</taxon>
        <taxon>Ranunculales</taxon>
        <taxon>Circaeasteraceae</taxon>
        <taxon>Kingdonia</taxon>
    </lineage>
</organism>
<keyword evidence="6" id="KW-1185">Reference proteome</keyword>
<proteinExistence type="inferred from homology"/>
<dbReference type="InterPro" id="IPR057027">
    <property type="entry name" value="TPR_mt"/>
</dbReference>
<sequence>MAENPLVPVVKSSRIFENHPMSPEANILYNVLTNVPTPELENALSRCGVKPLPEHVEEVLKLLYGSASAAVKFFRWAGLNNKHSSRSWNLMVDLLGKNGLFETMWDAIRSMKQENMLTMTTFVSVFGSYCSAGKVGEAIMTFDVMDRYGMKPDVVAVNSLLSAICREQNQTMKALEFFENIKMKIPPDADSFAILLEGWEKEGNVSKAKNTFGEMVIRVGWGPENMSAYDAFLTTLVRGSQVDEAIKFLQVMKGKNCLPGMKFFSNALDIVVKQNDFHHALPLWEIMVGSGLVPNLIMYNATIGLFCNNNKFDSALRLLDEMVFNGAFPNSLTYNMIFQCLINNKKVREATSFFYEMKKNEWPPTHTNCAAAIKMFFDRDDPELGVEVWWYMIEEHISPLDESSNELLVGLSGLGRSPELRRFLDEMMDRRIDIYDSTMQKLKKVFAKKGRSGVEFCNQIERKLRRR</sequence>